<keyword evidence="3" id="KW-1185">Reference proteome</keyword>
<feature type="region of interest" description="Disordered" evidence="1">
    <location>
        <begin position="93"/>
        <end position="127"/>
    </location>
</feature>
<feature type="compositionally biased region" description="Gly residues" evidence="1">
    <location>
        <begin position="114"/>
        <end position="127"/>
    </location>
</feature>
<dbReference type="Proteomes" id="UP001596112">
    <property type="component" value="Unassembled WGS sequence"/>
</dbReference>
<comment type="caution">
    <text evidence="2">The sequence shown here is derived from an EMBL/GenBank/DDBJ whole genome shotgun (WGS) entry which is preliminary data.</text>
</comment>
<gene>
    <name evidence="2" type="ORF">ACFQGO_15610</name>
</gene>
<reference evidence="3" key="1">
    <citation type="journal article" date="2019" name="Int. J. Syst. Evol. Microbiol.">
        <title>The Global Catalogue of Microorganisms (GCM) 10K type strain sequencing project: providing services to taxonomists for standard genome sequencing and annotation.</title>
        <authorList>
            <consortium name="The Broad Institute Genomics Platform"/>
            <consortium name="The Broad Institute Genome Sequencing Center for Infectious Disease"/>
            <person name="Wu L."/>
            <person name="Ma J."/>
        </authorList>
    </citation>
    <scope>NUCLEOTIDE SEQUENCE [LARGE SCALE GENOMIC DNA]</scope>
    <source>
        <strain evidence="3">JCM 9918</strain>
    </source>
</reference>
<protein>
    <submittedName>
        <fullName evidence="2">Uncharacterized protein</fullName>
    </submittedName>
</protein>
<sequence length="127" mass="14251">MGERYYVDPQRIEALARQLEEIGTLAKSVTEEFLDELAPTVRWPGTSGEFAEKAKPQEQKERQTTKETMMAIRDALVGITDATVSQVRMMKDTRDRNLEDIERSNNRITTHGLNGDGDGGSSGHGRR</sequence>
<accession>A0ABW1B7S6</accession>
<proteinExistence type="predicted"/>
<evidence type="ECO:0000313" key="3">
    <source>
        <dbReference type="Proteomes" id="UP001596112"/>
    </source>
</evidence>
<name>A0ABW1B7S6_9ACTN</name>
<evidence type="ECO:0000256" key="1">
    <source>
        <dbReference type="SAM" id="MobiDB-lite"/>
    </source>
</evidence>
<dbReference type="RefSeq" id="WP_272173182.1">
    <property type="nucleotide sequence ID" value="NZ_JAQOSL010000084.1"/>
</dbReference>
<organism evidence="2 3">
    <name type="scientific">Streptomyces heilongjiangensis</name>
    <dbReference type="NCBI Taxonomy" id="945052"/>
    <lineage>
        <taxon>Bacteria</taxon>
        <taxon>Bacillati</taxon>
        <taxon>Actinomycetota</taxon>
        <taxon>Actinomycetes</taxon>
        <taxon>Kitasatosporales</taxon>
        <taxon>Streptomycetaceae</taxon>
        <taxon>Streptomyces</taxon>
    </lineage>
</organism>
<dbReference type="EMBL" id="JBHSNZ010000009">
    <property type="protein sequence ID" value="MFC5808911.1"/>
    <property type="molecule type" value="Genomic_DNA"/>
</dbReference>
<feature type="region of interest" description="Disordered" evidence="1">
    <location>
        <begin position="42"/>
        <end position="66"/>
    </location>
</feature>
<evidence type="ECO:0000313" key="2">
    <source>
        <dbReference type="EMBL" id="MFC5808911.1"/>
    </source>
</evidence>
<feature type="compositionally biased region" description="Basic and acidic residues" evidence="1">
    <location>
        <begin position="50"/>
        <end position="65"/>
    </location>
</feature>
<feature type="compositionally biased region" description="Basic and acidic residues" evidence="1">
    <location>
        <begin position="93"/>
        <end position="105"/>
    </location>
</feature>